<protein>
    <submittedName>
        <fullName evidence="2">64-kDa readthrough protein</fullName>
    </submittedName>
</protein>
<feature type="transmembrane region" description="Helical" evidence="1">
    <location>
        <begin position="371"/>
        <end position="393"/>
    </location>
</feature>
<dbReference type="RefSeq" id="YP_009508081.1">
    <property type="nucleotide sequence ID" value="NC_038851.1"/>
</dbReference>
<organism evidence="2 3">
    <name type="scientific">Japanese soil-borne wheat mosaic virus</name>
    <dbReference type="NCBI Taxonomy" id="2030954"/>
    <lineage>
        <taxon>Viruses</taxon>
        <taxon>Riboviria</taxon>
        <taxon>Orthornavirae</taxon>
        <taxon>Kitrinoviricota</taxon>
        <taxon>Alsuviricetes</taxon>
        <taxon>Martellivirales</taxon>
        <taxon>Virgaviridae</taxon>
        <taxon>Furovirus</taxon>
        <taxon>Furovirus japonicum</taxon>
    </lineage>
</organism>
<dbReference type="GeneID" id="37629397"/>
<evidence type="ECO:0000256" key="1">
    <source>
        <dbReference type="SAM" id="Phobius"/>
    </source>
</evidence>
<dbReference type="EMBL" id="AB033690">
    <property type="protein sequence ID" value="BAA94800.1"/>
    <property type="molecule type" value="Genomic_RNA"/>
</dbReference>
<gene>
    <name evidence="2" type="primary">RT</name>
</gene>
<keyword evidence="1" id="KW-0472">Membrane</keyword>
<evidence type="ECO:0000313" key="3">
    <source>
        <dbReference type="Proteomes" id="UP000234743"/>
    </source>
</evidence>
<name>Q9JGJ9_9VIRU</name>
<evidence type="ECO:0000313" key="2">
    <source>
        <dbReference type="EMBL" id="BAA94800.1"/>
    </source>
</evidence>
<reference evidence="2 3" key="1">
    <citation type="journal article" date="2000" name="Virology">
        <title>Similarity and divergence among viruses in the genus Furovirus.</title>
        <authorList>
            <person name="Shirako Y."/>
            <person name="Suzuki N."/>
            <person name="French R.C."/>
        </authorList>
    </citation>
    <scope>NUCLEOTIDE SEQUENCE [LARGE SCALE GENOMIC DNA]</scope>
    <source>
        <strain evidence="2 3">Japanese</strain>
    </source>
</reference>
<feature type="transmembrane region" description="Helical" evidence="1">
    <location>
        <begin position="109"/>
        <end position="133"/>
    </location>
</feature>
<keyword evidence="1" id="KW-1133">Transmembrane helix</keyword>
<dbReference type="OrthoDB" id="4035at10239"/>
<accession>Q9JGJ9</accession>
<proteinExistence type="predicted"/>
<sequence length="576" mass="63984">RDGVSGKLRAQIVEDFQNRLVLADDLGVFPRRNLDGEVIRDEPEIIYAELEDKLLSFESSVYHPKAVTVETEVAVLPKMQMDLELGVVADDVEMTVVTEVLIDEESSYFWLYLLLLLLSTFLSCFIVLSRSFIHFLGNRSGRGGPFCRKIATLLWGARLWLLRRAARRYGSLGIVRKRYTRAGMRKYLRDYNFQLDEWESAVDCSPGEALIVADQRMFVRAVNKVVDLEGDFDTVESVKRVFRIYNVRNYKVEKWLDKHTIRSALVVLNNVVKDDNLTLGEGMLSLERASFDDVLGCDVEAQRNGMYFKDIIALQFAFRLVGTPEFSDFVIAYKGNLYPCYVDAIRRHSLILEKHHVDEDQKKRNEKALEWLLMAGQGAFVLSAVVSTGFAAVKIHKWIKSRMLLRALQMLPSVGGGGNDGGGGFSEEALQRFAVGRNFEERLAALHTGLDMAAENLESFSPEDMQVEIQHVIQAHVEGSYHAADLPFLGNVPSAASVVVDSVADSSSVGSDVCSADTSISLGVASGARRRAVASNTRMYPSAGVVSYGNFESPRVSGRSGIGSMKMKIASGPMAS</sequence>
<feature type="non-terminal residue" evidence="2">
    <location>
        <position position="1"/>
    </location>
</feature>
<dbReference type="KEGG" id="vg:37629397"/>
<keyword evidence="1" id="KW-0812">Transmembrane</keyword>
<dbReference type="Proteomes" id="UP000234743">
    <property type="component" value="Genome"/>
</dbReference>
<keyword evidence="3" id="KW-1185">Reference proteome</keyword>